<comment type="function">
    <text evidence="5">Specifically methylates the pseudouridine at position 1915 (m3Psi1915) in 23S rRNA.</text>
</comment>
<keyword evidence="2 5" id="KW-0808">Transferase</keyword>
<dbReference type="Proteomes" id="UP000075260">
    <property type="component" value="Unassembled WGS sequence"/>
</dbReference>
<comment type="subunit">
    <text evidence="5">Homodimer.</text>
</comment>
<dbReference type="EC" id="2.1.1.177" evidence="5"/>
<organism evidence="6 7">
    <name type="scientific">Sorangium cellulosum</name>
    <name type="common">Polyangium cellulosum</name>
    <dbReference type="NCBI Taxonomy" id="56"/>
    <lineage>
        <taxon>Bacteria</taxon>
        <taxon>Pseudomonadati</taxon>
        <taxon>Myxococcota</taxon>
        <taxon>Polyangia</taxon>
        <taxon>Polyangiales</taxon>
        <taxon>Polyangiaceae</taxon>
        <taxon>Sorangium</taxon>
    </lineage>
</organism>
<evidence type="ECO:0000256" key="5">
    <source>
        <dbReference type="HAMAP-Rule" id="MF_00658"/>
    </source>
</evidence>
<keyword evidence="5" id="KW-0698">rRNA processing</keyword>
<evidence type="ECO:0000256" key="4">
    <source>
        <dbReference type="ARBA" id="ARBA00038303"/>
    </source>
</evidence>
<dbReference type="OrthoDB" id="9806643at2"/>
<feature type="binding site" evidence="5">
    <location>
        <begin position="113"/>
        <end position="118"/>
    </location>
    <ligand>
        <name>S-adenosyl-L-methionine</name>
        <dbReference type="ChEBI" id="CHEBI:59789"/>
    </ligand>
</feature>
<dbReference type="PANTHER" id="PTHR33603">
    <property type="entry name" value="METHYLTRANSFERASE"/>
    <property type="match status" value="1"/>
</dbReference>
<dbReference type="InterPro" id="IPR029028">
    <property type="entry name" value="Alpha/beta_knot_MTases"/>
</dbReference>
<reference evidence="6 7" key="1">
    <citation type="submission" date="2014-02" db="EMBL/GenBank/DDBJ databases">
        <title>The small core and large imbalanced accessory genome model reveals a collaborative survival strategy of Sorangium cellulosum strains in nature.</title>
        <authorList>
            <person name="Han K."/>
            <person name="Peng R."/>
            <person name="Blom J."/>
            <person name="Li Y.-Z."/>
        </authorList>
    </citation>
    <scope>NUCLEOTIDE SEQUENCE [LARGE SCALE GENOMIC DNA]</scope>
    <source>
        <strain evidence="6 7">So0008-312</strain>
    </source>
</reference>
<gene>
    <name evidence="5" type="primary">rlmH</name>
    <name evidence="6" type="ORF">BE15_39555</name>
</gene>
<dbReference type="GO" id="GO:0005737">
    <property type="term" value="C:cytoplasm"/>
    <property type="evidence" value="ECO:0007669"/>
    <property type="project" value="UniProtKB-SubCell"/>
</dbReference>
<keyword evidence="1 5" id="KW-0489">Methyltransferase</keyword>
<accession>A0A150Q636</accession>
<comment type="caution">
    <text evidence="5">Lacks conserved residue(s) required for the propagation of feature annotation.</text>
</comment>
<evidence type="ECO:0000313" key="7">
    <source>
        <dbReference type="Proteomes" id="UP000075260"/>
    </source>
</evidence>
<dbReference type="InterPro" id="IPR029026">
    <property type="entry name" value="tRNA_m1G_MTases_N"/>
</dbReference>
<keyword evidence="5" id="KW-0963">Cytoplasm</keyword>
<dbReference type="PANTHER" id="PTHR33603:SF1">
    <property type="entry name" value="RIBOSOMAL RNA LARGE SUBUNIT METHYLTRANSFERASE H"/>
    <property type="match status" value="1"/>
</dbReference>
<dbReference type="GO" id="GO:0070038">
    <property type="term" value="F:rRNA (pseudouridine-N3-)-methyltransferase activity"/>
    <property type="evidence" value="ECO:0007669"/>
    <property type="project" value="UniProtKB-UniRule"/>
</dbReference>
<keyword evidence="3 5" id="KW-0949">S-adenosyl-L-methionine</keyword>
<evidence type="ECO:0000256" key="3">
    <source>
        <dbReference type="ARBA" id="ARBA00022691"/>
    </source>
</evidence>
<evidence type="ECO:0000256" key="1">
    <source>
        <dbReference type="ARBA" id="ARBA00022603"/>
    </source>
</evidence>
<dbReference type="Pfam" id="PF02590">
    <property type="entry name" value="SPOUT_MTase"/>
    <property type="match status" value="1"/>
</dbReference>
<proteinExistence type="inferred from homology"/>
<dbReference type="EMBL" id="JEMA01001006">
    <property type="protein sequence ID" value="KYF63394.1"/>
    <property type="molecule type" value="Genomic_DNA"/>
</dbReference>
<comment type="subcellular location">
    <subcellularLocation>
        <location evidence="5">Cytoplasm</location>
    </subcellularLocation>
</comment>
<comment type="similarity">
    <text evidence="4 5">Belongs to the RNA methyltransferase RlmH family.</text>
</comment>
<dbReference type="SUPFAM" id="SSF75217">
    <property type="entry name" value="alpha/beta knot"/>
    <property type="match status" value="1"/>
</dbReference>
<feature type="binding site" evidence="5">
    <location>
        <position position="94"/>
    </location>
    <ligand>
        <name>S-adenosyl-L-methionine</name>
        <dbReference type="ChEBI" id="CHEBI:59789"/>
    </ligand>
</feature>
<comment type="catalytic activity">
    <reaction evidence="5">
        <text>pseudouridine(1915) in 23S rRNA + S-adenosyl-L-methionine = N(3)-methylpseudouridine(1915) in 23S rRNA + S-adenosyl-L-homocysteine + H(+)</text>
        <dbReference type="Rhea" id="RHEA:42752"/>
        <dbReference type="Rhea" id="RHEA-COMP:10221"/>
        <dbReference type="Rhea" id="RHEA-COMP:10222"/>
        <dbReference type="ChEBI" id="CHEBI:15378"/>
        <dbReference type="ChEBI" id="CHEBI:57856"/>
        <dbReference type="ChEBI" id="CHEBI:59789"/>
        <dbReference type="ChEBI" id="CHEBI:65314"/>
        <dbReference type="ChEBI" id="CHEBI:74486"/>
        <dbReference type="EC" id="2.1.1.177"/>
    </reaction>
</comment>
<dbReference type="HAMAP" id="MF_00658">
    <property type="entry name" value="23SrRNA_methyltr_H"/>
    <property type="match status" value="1"/>
</dbReference>
<dbReference type="PIRSF" id="PIRSF004505">
    <property type="entry name" value="MT_bac"/>
    <property type="match status" value="1"/>
</dbReference>
<evidence type="ECO:0000313" key="6">
    <source>
        <dbReference type="EMBL" id="KYF63394.1"/>
    </source>
</evidence>
<comment type="caution">
    <text evidence="6">The sequence shown here is derived from an EMBL/GenBank/DDBJ whole genome shotgun (WGS) entry which is preliminary data.</text>
</comment>
<dbReference type="InterPro" id="IPR003742">
    <property type="entry name" value="RlmH-like"/>
</dbReference>
<evidence type="ECO:0000256" key="2">
    <source>
        <dbReference type="ARBA" id="ARBA00022679"/>
    </source>
</evidence>
<dbReference type="Gene3D" id="3.40.1280.10">
    <property type="match status" value="1"/>
</dbReference>
<name>A0A150Q636_SORCE</name>
<protein>
    <recommendedName>
        <fullName evidence="5">Ribosomal RNA large subunit methyltransferase H</fullName>
        <ecNumber evidence="5">2.1.1.177</ecNumber>
    </recommendedName>
    <alternativeName>
        <fullName evidence="5">23S rRNA (pseudouridine1915-N3)-methyltransferase</fullName>
    </alternativeName>
    <alternativeName>
        <fullName evidence="5">23S rRNA m3Psi1915 methyltransferase</fullName>
    </alternativeName>
    <alternativeName>
        <fullName evidence="5">rRNA (pseudouridine-N3-)-methyltransferase RlmH</fullName>
    </alternativeName>
</protein>
<dbReference type="CDD" id="cd18081">
    <property type="entry name" value="RlmH-like"/>
    <property type="match status" value="1"/>
</dbReference>
<sequence>MRLVVAAVGRVKDKPLRAAIDEYLGRIRRYVACDEIEIPDGPPAKVGPLIARASAGASVIAMEVNGKALGSEAFAAGVERWGSRGKGVVTFLIGGADGLPPDVSAAADDRWSLSPLTFPHRLARLVLIEQLYRAMTLLRGEPYAH</sequence>
<dbReference type="AlphaFoldDB" id="A0A150Q636"/>
<dbReference type="RefSeq" id="WP_061612168.1">
    <property type="nucleotide sequence ID" value="NZ_CP162579.1"/>
</dbReference>